<evidence type="ECO:0000313" key="1">
    <source>
        <dbReference type="EMBL" id="MCU6794241.1"/>
    </source>
</evidence>
<sequence>MKVAVVMMFYIGSDAYFERDASIIRSFANIRLCTMLLRHSKIIFLSDMKLMFRKPVLVRNTQFELTMQFSFGKL</sequence>
<accession>A0ABT2UJE1</accession>
<name>A0ABT2UJE1_9BACL</name>
<keyword evidence="2" id="KW-1185">Reference proteome</keyword>
<dbReference type="EMBL" id="JAOQIO010000077">
    <property type="protein sequence ID" value="MCU6794241.1"/>
    <property type="molecule type" value="Genomic_DNA"/>
</dbReference>
<evidence type="ECO:0000313" key="2">
    <source>
        <dbReference type="Proteomes" id="UP001652445"/>
    </source>
</evidence>
<protein>
    <submittedName>
        <fullName evidence="1">Uncharacterized protein</fullName>
    </submittedName>
</protein>
<gene>
    <name evidence="1" type="ORF">OB236_19220</name>
</gene>
<organism evidence="1 2">
    <name type="scientific">Paenibacillus baimaensis</name>
    <dbReference type="NCBI Taxonomy" id="2982185"/>
    <lineage>
        <taxon>Bacteria</taxon>
        <taxon>Bacillati</taxon>
        <taxon>Bacillota</taxon>
        <taxon>Bacilli</taxon>
        <taxon>Bacillales</taxon>
        <taxon>Paenibacillaceae</taxon>
        <taxon>Paenibacillus</taxon>
    </lineage>
</organism>
<dbReference type="Proteomes" id="UP001652445">
    <property type="component" value="Unassembled WGS sequence"/>
</dbReference>
<proteinExistence type="predicted"/>
<reference evidence="1 2" key="1">
    <citation type="submission" date="2022-09" db="EMBL/GenBank/DDBJ databases">
        <authorList>
            <person name="Han X.L."/>
            <person name="Wang Q."/>
            <person name="Lu T."/>
        </authorList>
    </citation>
    <scope>NUCLEOTIDE SEQUENCE [LARGE SCALE GENOMIC DNA]</scope>
    <source>
        <strain evidence="1 2">WQ 127069</strain>
    </source>
</reference>
<comment type="caution">
    <text evidence="1">The sequence shown here is derived from an EMBL/GenBank/DDBJ whole genome shotgun (WGS) entry which is preliminary data.</text>
</comment>